<dbReference type="FunFam" id="1.25.40.10:FF:001174">
    <property type="entry name" value="Pentatricopeptide repeat-containing protein At3g49740"/>
    <property type="match status" value="1"/>
</dbReference>
<dbReference type="PROSITE" id="PS51375">
    <property type="entry name" value="PPR"/>
    <property type="match status" value="3"/>
</dbReference>
<dbReference type="EMBL" id="JBFOLK010000006">
    <property type="protein sequence ID" value="KAL2504335.1"/>
    <property type="molecule type" value="Genomic_DNA"/>
</dbReference>
<reference evidence="4" key="1">
    <citation type="submission" date="2024-07" db="EMBL/GenBank/DDBJ databases">
        <title>Two chromosome-level genome assemblies of Korean endemic species Abeliophyllum distichum and Forsythia ovata (Oleaceae).</title>
        <authorList>
            <person name="Jang H."/>
        </authorList>
    </citation>
    <scope>NUCLEOTIDE SEQUENCE [LARGE SCALE GENOMIC DNA]</scope>
</reference>
<gene>
    <name evidence="3" type="ORF">Adt_19956</name>
</gene>
<name>A0ABD1SUH2_9LAMI</name>
<dbReference type="FunFam" id="1.25.40.10:FF:000196">
    <property type="entry name" value="Pentatricopeptide repeat-containing protein At4g14850"/>
    <property type="match status" value="1"/>
</dbReference>
<dbReference type="NCBIfam" id="TIGR00756">
    <property type="entry name" value="PPR"/>
    <property type="match status" value="3"/>
</dbReference>
<dbReference type="Pfam" id="PF13041">
    <property type="entry name" value="PPR_2"/>
    <property type="match status" value="3"/>
</dbReference>
<dbReference type="Proteomes" id="UP001604336">
    <property type="component" value="Unassembled WGS sequence"/>
</dbReference>
<evidence type="ECO:0000256" key="1">
    <source>
        <dbReference type="ARBA" id="ARBA00022737"/>
    </source>
</evidence>
<dbReference type="InterPro" id="IPR011990">
    <property type="entry name" value="TPR-like_helical_dom_sf"/>
</dbReference>
<dbReference type="Pfam" id="PF01535">
    <property type="entry name" value="PPR"/>
    <property type="match status" value="3"/>
</dbReference>
<protein>
    <submittedName>
        <fullName evidence="3">Pentatricopeptide repeat-containing protein</fullName>
    </submittedName>
</protein>
<evidence type="ECO:0000313" key="3">
    <source>
        <dbReference type="EMBL" id="KAL2504335.1"/>
    </source>
</evidence>
<evidence type="ECO:0000256" key="2">
    <source>
        <dbReference type="PROSITE-ProRule" id="PRU00708"/>
    </source>
</evidence>
<dbReference type="PANTHER" id="PTHR47926">
    <property type="entry name" value="PENTATRICOPEPTIDE REPEAT-CONTAINING PROTEIN"/>
    <property type="match status" value="1"/>
</dbReference>
<comment type="caution">
    <text evidence="3">The sequence shown here is derived from an EMBL/GenBank/DDBJ whole genome shotgun (WGS) entry which is preliminary data.</text>
</comment>
<dbReference type="InterPro" id="IPR002885">
    <property type="entry name" value="PPR_rpt"/>
</dbReference>
<keyword evidence="1" id="KW-0677">Repeat</keyword>
<sequence length="466" mass="52046">MCGMKLQQIGNSLKKLDSSQIAITENFTKSLINVNCLLKNLNHTEQYWKALHLFQQIHSSHHLKPDHYTLSTALTACSNLHDIKVGSQLHGHAIRSGLNEFPHVSNTLLSLYAKLRDIVLVKIVFDEIQRPDIYSWTTLLSACTKLGELEYAFWMFDRSPQENVAIWNAIITGCAEKGHYEVVFNLFEKMHVLGVKHDNYTYASVLSLCSLEMLDSGRSITDAYGVFEETRGDIGDEITYNAMMAGLSSMGIGDDALLIFKDMQNAGWRPTELTFVSVMSVCLWSRVATQVHGQAIKMGFEDCTSVSNAAITMYSSCGNMNAARMVFLRIKEKDIVSWNAIITSYAQASLCADAIFTYLQMQRDNIEPDEFTIGSLLASSELLVVVEMIQASVIKKALILKIEVSNALLSAFSSLGELNQANKLFHEMSHRNLISWNTLISGFQLNGLPAQGLQQLYELLLSGLRT</sequence>
<dbReference type="InterPro" id="IPR046960">
    <property type="entry name" value="PPR_At4g14850-like_plant"/>
</dbReference>
<dbReference type="Gene3D" id="1.25.40.10">
    <property type="entry name" value="Tetratricopeptide repeat domain"/>
    <property type="match status" value="4"/>
</dbReference>
<dbReference type="AlphaFoldDB" id="A0ABD1SUH2"/>
<feature type="repeat" description="PPR" evidence="2">
    <location>
        <begin position="334"/>
        <end position="368"/>
    </location>
</feature>
<evidence type="ECO:0000313" key="4">
    <source>
        <dbReference type="Proteomes" id="UP001604336"/>
    </source>
</evidence>
<feature type="repeat" description="PPR" evidence="2">
    <location>
        <begin position="163"/>
        <end position="197"/>
    </location>
</feature>
<feature type="repeat" description="PPR" evidence="2">
    <location>
        <begin position="236"/>
        <end position="270"/>
    </location>
</feature>
<organism evidence="3 4">
    <name type="scientific">Abeliophyllum distichum</name>
    <dbReference type="NCBI Taxonomy" id="126358"/>
    <lineage>
        <taxon>Eukaryota</taxon>
        <taxon>Viridiplantae</taxon>
        <taxon>Streptophyta</taxon>
        <taxon>Embryophyta</taxon>
        <taxon>Tracheophyta</taxon>
        <taxon>Spermatophyta</taxon>
        <taxon>Magnoliopsida</taxon>
        <taxon>eudicotyledons</taxon>
        <taxon>Gunneridae</taxon>
        <taxon>Pentapetalae</taxon>
        <taxon>asterids</taxon>
        <taxon>lamiids</taxon>
        <taxon>Lamiales</taxon>
        <taxon>Oleaceae</taxon>
        <taxon>Forsythieae</taxon>
        <taxon>Abeliophyllum</taxon>
    </lineage>
</organism>
<accession>A0ABD1SUH2</accession>
<proteinExistence type="predicted"/>
<dbReference type="PANTHER" id="PTHR47926:SF347">
    <property type="entry name" value="PENTATRICOPEPTIDE REPEAT-CONTAINING PROTEIN"/>
    <property type="match status" value="1"/>
</dbReference>
<keyword evidence="4" id="KW-1185">Reference proteome</keyword>